<dbReference type="PANTHER" id="PTHR47691">
    <property type="entry name" value="REGULATOR-RELATED"/>
    <property type="match status" value="1"/>
</dbReference>
<feature type="domain" description="Novel STAND NTPase 1" evidence="1">
    <location>
        <begin position="221"/>
        <end position="361"/>
    </location>
</feature>
<dbReference type="CDD" id="cd21037">
    <property type="entry name" value="MLKL_NTD"/>
    <property type="match status" value="1"/>
</dbReference>
<evidence type="ECO:0000313" key="4">
    <source>
        <dbReference type="Proteomes" id="UP000077266"/>
    </source>
</evidence>
<sequence>MSIGLPRRGISCPSRLLYKVWMVVFPPALDVRQSIAAAAEITILFSGMAGSALGASVANATAIGESISEGLVGTANQIFQFAQRVRVNKQYAVALALRIQDFAVVVTEATITAGKSNSIDPTLRDALGSFQRVLDQAQAELQRLQGRTYFVQMLHREGDAVVLQRLSERVNDSFNVLKLRFTIDTIGQVTGLNDAYDVAAASVTVADNMPVHTARIPPPPQRFFGRAQELRAIVNSITHGNQAFIAVLGGPGIGKTSLATAALHEPGIAKQYGPRRFFVACDAAEGFSSFLLAVCSVFGIEDTDVQTAKRELQFRMAAARCLVVLDNFESVWEPLPGREKAEELLCFLGSIQSVSLIVTMRGLQLPQGLAWTAPRLPPLSPLDDDAARQLFQSISDVSNDDKHLSTLLGYLGNSPLAVTLMACLAQFDPLDYLLVQWAERKTAMLKRNHGTDRLTSLGISIELSISSARMQSNPDALVMLSLLSLLPQGVEEEDISLWVTSPPFGAIASAQSLVSVLRQTALVQRSPVDRIHVLAPIRAFMLLHYPPNDNYISPLCAHYFAVTDLVVDDKSIHRSPEALPLVLSELDNLYSVIAYGLEHLVAVEAAVKAAVSMMHVQLGTGFGTAELLPSALSVARAHSLDTLAAEMLLQWAYLAGSGILPGDPRQLSQEAEILYRKAGDAKGIIDTSLFSLRYLEIYEALDRCKSVATQAGELQDFSRLMSANNILAAINRALGRMNDARLHLGRVLEACNALPHRAPGDLGIVTFRIAHFDADAGDVVTAAAKIREAIPLLEAGLATRTLGAAQRCLADLLLAQGDARSAVELLKSARVHHRRVESRVEELLTLHDLATAYLAVGNEAAAVATLREAQQLPPNPAERSGAWMRLSCVLAQARLELWRGDLSASHVNVLMVLTAIRHDVRGWTGSPYESLAYKDATAFDVLGQVQHADAELQDSVISFITAVVLYRSIHKQRSIVASLVSLAQVLDDRAAENLLHAVMLPLLRFAFRPMLGHALLHSARIAKRQGEPHIARHRAMSALMHLRATENMRGCDEVKAFLEEMLA</sequence>
<proteinExistence type="predicted"/>
<dbReference type="STRING" id="1314781.A0A165NJF5"/>
<dbReference type="Gene3D" id="3.40.50.300">
    <property type="entry name" value="P-loop containing nucleotide triphosphate hydrolases"/>
    <property type="match status" value="1"/>
</dbReference>
<reference evidence="3 4" key="1">
    <citation type="journal article" date="2016" name="Mol. Biol. Evol.">
        <title>Comparative Genomics of Early-Diverging Mushroom-Forming Fungi Provides Insights into the Origins of Lignocellulose Decay Capabilities.</title>
        <authorList>
            <person name="Nagy L.G."/>
            <person name="Riley R."/>
            <person name="Tritt A."/>
            <person name="Adam C."/>
            <person name="Daum C."/>
            <person name="Floudas D."/>
            <person name="Sun H."/>
            <person name="Yadav J.S."/>
            <person name="Pangilinan J."/>
            <person name="Larsson K.H."/>
            <person name="Matsuura K."/>
            <person name="Barry K."/>
            <person name="Labutti K."/>
            <person name="Kuo R."/>
            <person name="Ohm R.A."/>
            <person name="Bhattacharya S.S."/>
            <person name="Shirouzu T."/>
            <person name="Yoshinaga Y."/>
            <person name="Martin F.M."/>
            <person name="Grigoriev I.V."/>
            <person name="Hibbett D.S."/>
        </authorList>
    </citation>
    <scope>NUCLEOTIDE SEQUENCE [LARGE SCALE GENOMIC DNA]</scope>
    <source>
        <strain evidence="3 4">HHB12029</strain>
    </source>
</reference>
<evidence type="ECO:0000313" key="3">
    <source>
        <dbReference type="EMBL" id="KZW00828.1"/>
    </source>
</evidence>
<accession>A0A165NJF5</accession>
<dbReference type="OrthoDB" id="621413at2759"/>
<dbReference type="Gene3D" id="1.25.40.10">
    <property type="entry name" value="Tetratricopeptide repeat domain"/>
    <property type="match status" value="1"/>
</dbReference>
<dbReference type="Proteomes" id="UP000077266">
    <property type="component" value="Unassembled WGS sequence"/>
</dbReference>
<evidence type="ECO:0008006" key="5">
    <source>
        <dbReference type="Google" id="ProtNLM"/>
    </source>
</evidence>
<dbReference type="PANTHER" id="PTHR47691:SF3">
    <property type="entry name" value="HTH-TYPE TRANSCRIPTIONAL REGULATOR RV0890C-RELATED"/>
    <property type="match status" value="1"/>
</dbReference>
<feature type="domain" description="Mixed lineage kinase" evidence="2">
    <location>
        <begin position="71"/>
        <end position="188"/>
    </location>
</feature>
<dbReference type="InterPro" id="IPR036537">
    <property type="entry name" value="Adaptor_Cbl_N_dom_sf"/>
</dbReference>
<dbReference type="SUPFAM" id="SSF52540">
    <property type="entry name" value="P-loop containing nucleoside triphosphate hydrolases"/>
    <property type="match status" value="1"/>
</dbReference>
<dbReference type="EMBL" id="KV425898">
    <property type="protein sequence ID" value="KZW00828.1"/>
    <property type="molecule type" value="Genomic_DNA"/>
</dbReference>
<keyword evidence="4" id="KW-1185">Reference proteome</keyword>
<dbReference type="InterPro" id="IPR011990">
    <property type="entry name" value="TPR-like_helical_dom_sf"/>
</dbReference>
<dbReference type="InterPro" id="IPR027417">
    <property type="entry name" value="P-loop_NTPase"/>
</dbReference>
<evidence type="ECO:0000259" key="2">
    <source>
        <dbReference type="Pfam" id="PF22215"/>
    </source>
</evidence>
<dbReference type="Pfam" id="PF22215">
    <property type="entry name" value="MLKL_N"/>
    <property type="match status" value="1"/>
</dbReference>
<dbReference type="Pfam" id="PF20703">
    <property type="entry name" value="nSTAND1"/>
    <property type="match status" value="1"/>
</dbReference>
<organism evidence="3 4">
    <name type="scientific">Exidia glandulosa HHB12029</name>
    <dbReference type="NCBI Taxonomy" id="1314781"/>
    <lineage>
        <taxon>Eukaryota</taxon>
        <taxon>Fungi</taxon>
        <taxon>Dikarya</taxon>
        <taxon>Basidiomycota</taxon>
        <taxon>Agaricomycotina</taxon>
        <taxon>Agaricomycetes</taxon>
        <taxon>Auriculariales</taxon>
        <taxon>Exidiaceae</taxon>
        <taxon>Exidia</taxon>
    </lineage>
</organism>
<dbReference type="InterPro" id="IPR049052">
    <property type="entry name" value="nSTAND1"/>
</dbReference>
<name>A0A165NJF5_EXIGL</name>
<evidence type="ECO:0000259" key="1">
    <source>
        <dbReference type="Pfam" id="PF20703"/>
    </source>
</evidence>
<dbReference type="InParanoid" id="A0A165NJF5"/>
<dbReference type="Gene3D" id="1.20.930.20">
    <property type="entry name" value="Adaptor protein Cbl, N-terminal domain"/>
    <property type="match status" value="1"/>
</dbReference>
<dbReference type="InterPro" id="IPR059179">
    <property type="entry name" value="MLKL-like_MCAfunc"/>
</dbReference>
<dbReference type="AlphaFoldDB" id="A0A165NJF5"/>
<gene>
    <name evidence="3" type="ORF">EXIGLDRAFT_761378</name>
</gene>
<dbReference type="GO" id="GO:0007166">
    <property type="term" value="P:cell surface receptor signaling pathway"/>
    <property type="evidence" value="ECO:0007669"/>
    <property type="project" value="InterPro"/>
</dbReference>
<protein>
    <recommendedName>
        <fullName evidence="5">AAA+ ATPase domain-containing protein</fullName>
    </recommendedName>
</protein>
<dbReference type="SUPFAM" id="SSF48452">
    <property type="entry name" value="TPR-like"/>
    <property type="match status" value="1"/>
</dbReference>
<dbReference type="InterPro" id="IPR054000">
    <property type="entry name" value="MLKL_N"/>
</dbReference>